<dbReference type="Gene3D" id="1.10.10.10">
    <property type="entry name" value="Winged helix-like DNA-binding domain superfamily/Winged helix DNA-binding domain"/>
    <property type="match status" value="1"/>
</dbReference>
<evidence type="ECO:0000313" key="3">
    <source>
        <dbReference type="Proteomes" id="UP001596302"/>
    </source>
</evidence>
<accession>A0ABW1J897</accession>
<dbReference type="InterPro" id="IPR036388">
    <property type="entry name" value="WH-like_DNA-bd_sf"/>
</dbReference>
<name>A0ABW1J897_9PSEU</name>
<keyword evidence="3" id="KW-1185">Reference proteome</keyword>
<evidence type="ECO:0000259" key="1">
    <source>
        <dbReference type="Pfam" id="PF03551"/>
    </source>
</evidence>
<dbReference type="EMBL" id="JBHSQW010000044">
    <property type="protein sequence ID" value="MFC5997083.1"/>
    <property type="molecule type" value="Genomic_DNA"/>
</dbReference>
<protein>
    <submittedName>
        <fullName evidence="2">PadR family transcriptional regulator</fullName>
    </submittedName>
</protein>
<reference evidence="3" key="1">
    <citation type="journal article" date="2019" name="Int. J. Syst. Evol. Microbiol.">
        <title>The Global Catalogue of Microorganisms (GCM) 10K type strain sequencing project: providing services to taxonomists for standard genome sequencing and annotation.</title>
        <authorList>
            <consortium name="The Broad Institute Genomics Platform"/>
            <consortium name="The Broad Institute Genome Sequencing Center for Infectious Disease"/>
            <person name="Wu L."/>
            <person name="Ma J."/>
        </authorList>
    </citation>
    <scope>NUCLEOTIDE SEQUENCE [LARGE SCALE GENOMIC DNA]</scope>
    <source>
        <strain evidence="3">CCM 8391</strain>
    </source>
</reference>
<feature type="domain" description="Transcription regulator PadR N-terminal" evidence="1">
    <location>
        <begin position="16"/>
        <end position="91"/>
    </location>
</feature>
<proteinExistence type="predicted"/>
<sequence>MSGSGGSSLTLTEGAVLGLLVRRPRHGFALAREFTPGSRIGRVLTVRRPLVYRALNALEGRGLVVSGEPESTPLGPSRSPKQVTAAGREAFDGWLATPVRHVRDVRLELLLKLALLDDLGRSMRPLLEAQRRALAPVHEALTDSGPAGSGFDALLGIWRTETTSAVMRFLDEAIRRHCDRPSELG</sequence>
<dbReference type="InterPro" id="IPR036390">
    <property type="entry name" value="WH_DNA-bd_sf"/>
</dbReference>
<dbReference type="SUPFAM" id="SSF46785">
    <property type="entry name" value="Winged helix' DNA-binding domain"/>
    <property type="match status" value="1"/>
</dbReference>
<organism evidence="2 3">
    <name type="scientific">Pseudonocardia hispaniensis</name>
    <dbReference type="NCBI Taxonomy" id="904933"/>
    <lineage>
        <taxon>Bacteria</taxon>
        <taxon>Bacillati</taxon>
        <taxon>Actinomycetota</taxon>
        <taxon>Actinomycetes</taxon>
        <taxon>Pseudonocardiales</taxon>
        <taxon>Pseudonocardiaceae</taxon>
        <taxon>Pseudonocardia</taxon>
    </lineage>
</organism>
<dbReference type="Proteomes" id="UP001596302">
    <property type="component" value="Unassembled WGS sequence"/>
</dbReference>
<evidence type="ECO:0000313" key="2">
    <source>
        <dbReference type="EMBL" id="MFC5997083.1"/>
    </source>
</evidence>
<comment type="caution">
    <text evidence="2">The sequence shown here is derived from an EMBL/GenBank/DDBJ whole genome shotgun (WGS) entry which is preliminary data.</text>
</comment>
<gene>
    <name evidence="2" type="ORF">ACFQE5_22990</name>
</gene>
<dbReference type="Pfam" id="PF03551">
    <property type="entry name" value="PadR"/>
    <property type="match status" value="1"/>
</dbReference>
<dbReference type="RefSeq" id="WP_379588003.1">
    <property type="nucleotide sequence ID" value="NZ_JBHSQW010000044.1"/>
</dbReference>
<dbReference type="InterPro" id="IPR005149">
    <property type="entry name" value="Tscrpt_reg_PadR_N"/>
</dbReference>